<organism evidence="1 2">
    <name type="scientific">Asticcacaulis aquaticus</name>
    <dbReference type="NCBI Taxonomy" id="2984212"/>
    <lineage>
        <taxon>Bacteria</taxon>
        <taxon>Pseudomonadati</taxon>
        <taxon>Pseudomonadota</taxon>
        <taxon>Alphaproteobacteria</taxon>
        <taxon>Caulobacterales</taxon>
        <taxon>Caulobacteraceae</taxon>
        <taxon>Asticcacaulis</taxon>
    </lineage>
</organism>
<dbReference type="EMBL" id="JAQQKX010000002">
    <property type="protein sequence ID" value="MDC7682332.1"/>
    <property type="molecule type" value="Genomic_DNA"/>
</dbReference>
<accession>A0ABT5HQI5</accession>
<evidence type="ECO:0000313" key="1">
    <source>
        <dbReference type="EMBL" id="MDC7682332.1"/>
    </source>
</evidence>
<sequence>MNTDLERQKIEVVLRAEGIDPGQPGFYAHPAFVARCATDPAFIELYARWVDLRPVEAGYEARVRDVVPRLCDIILSTLKADGWEGACVEAASMMIRMLERLGIWSYGILGSTTFIVEPEGIWCGFYRHDFQDFPMAVLGHAWLVVPPLRLIDPTVSQQCWGDDPIRNYLPKFIATDGVTDVTPDVSDVISRRMRDYFASMDDYWDDNLHLRLQPNLPVFAEHFPAVQYQREHLITRYVPINIHLPDAPLEALNSDGHMGRPAIDIWRDLVAPAFGVEP</sequence>
<comment type="caution">
    <text evidence="1">The sequence shown here is derived from an EMBL/GenBank/DDBJ whole genome shotgun (WGS) entry which is preliminary data.</text>
</comment>
<protein>
    <recommendedName>
        <fullName evidence="3">Transglutaminase-like domain-containing protein</fullName>
    </recommendedName>
</protein>
<dbReference type="Proteomes" id="UP001214854">
    <property type="component" value="Unassembled WGS sequence"/>
</dbReference>
<name>A0ABT5HQI5_9CAUL</name>
<evidence type="ECO:0008006" key="3">
    <source>
        <dbReference type="Google" id="ProtNLM"/>
    </source>
</evidence>
<gene>
    <name evidence="1" type="ORF">PQU92_03540</name>
</gene>
<reference evidence="1 2" key="1">
    <citation type="submission" date="2023-01" db="EMBL/GenBank/DDBJ databases">
        <title>Novel species of the genus Asticcacaulis isolated from rivers.</title>
        <authorList>
            <person name="Lu H."/>
        </authorList>
    </citation>
    <scope>NUCLEOTIDE SEQUENCE [LARGE SCALE GENOMIC DNA]</scope>
    <source>
        <strain evidence="1 2">BYS171W</strain>
    </source>
</reference>
<keyword evidence="2" id="KW-1185">Reference proteome</keyword>
<dbReference type="RefSeq" id="WP_272746827.1">
    <property type="nucleotide sequence ID" value="NZ_JAQQKX010000002.1"/>
</dbReference>
<evidence type="ECO:0000313" key="2">
    <source>
        <dbReference type="Proteomes" id="UP001214854"/>
    </source>
</evidence>
<proteinExistence type="predicted"/>